<gene>
    <name evidence="1" type="ORF">I6N96_12560</name>
</gene>
<dbReference type="RefSeq" id="WP_209557887.1">
    <property type="nucleotide sequence ID" value="NZ_JAEDXU010000006.1"/>
</dbReference>
<accession>A0ABS4CKV6</accession>
<name>A0ABS4CKV6_9ENTE</name>
<sequence length="70" mass="7960">MSVLLIRKLKRLGSASECHITFSNGNWVRGTVHVLLKNEDVLKHGNECIKSKFSCTTNEGRYHEIICSKE</sequence>
<reference evidence="1 2" key="1">
    <citation type="submission" date="2020-12" db="EMBL/GenBank/DDBJ databases">
        <title>Vagococcus allomyrinae sp. nov. and Enterococcus lavae sp. nov., isolated from the larvae of Allomyrina dichotoma.</title>
        <authorList>
            <person name="Lee S.D."/>
        </authorList>
    </citation>
    <scope>NUCLEOTIDE SEQUENCE [LARGE SCALE GENOMIC DNA]</scope>
    <source>
        <strain evidence="1 2">BWM-S5</strain>
    </source>
</reference>
<organism evidence="1 2">
    <name type="scientific">Enterococcus larvae</name>
    <dbReference type="NCBI Taxonomy" id="2794352"/>
    <lineage>
        <taxon>Bacteria</taxon>
        <taxon>Bacillati</taxon>
        <taxon>Bacillota</taxon>
        <taxon>Bacilli</taxon>
        <taxon>Lactobacillales</taxon>
        <taxon>Enterococcaceae</taxon>
        <taxon>Enterococcus</taxon>
    </lineage>
</organism>
<comment type="caution">
    <text evidence="1">The sequence shown here is derived from an EMBL/GenBank/DDBJ whole genome shotgun (WGS) entry which is preliminary data.</text>
</comment>
<dbReference type="Proteomes" id="UP000673375">
    <property type="component" value="Unassembled WGS sequence"/>
</dbReference>
<evidence type="ECO:0000313" key="2">
    <source>
        <dbReference type="Proteomes" id="UP000673375"/>
    </source>
</evidence>
<keyword evidence="2" id="KW-1185">Reference proteome</keyword>
<protein>
    <submittedName>
        <fullName evidence="1">Uncharacterized protein</fullName>
    </submittedName>
</protein>
<proteinExistence type="predicted"/>
<dbReference type="EMBL" id="JAEDXU010000006">
    <property type="protein sequence ID" value="MBP1047105.1"/>
    <property type="molecule type" value="Genomic_DNA"/>
</dbReference>
<evidence type="ECO:0000313" key="1">
    <source>
        <dbReference type="EMBL" id="MBP1047105.1"/>
    </source>
</evidence>